<dbReference type="PANTHER" id="PTHR37310">
    <property type="entry name" value="CYTOPLASMIC PROTEIN-RELATED"/>
    <property type="match status" value="1"/>
</dbReference>
<accession>A0ABY5ZA52</accession>
<name>A0ABY5ZA52_9ACTN</name>
<organism evidence="1 2">
    <name type="scientific">Dactylosporangium roseum</name>
    <dbReference type="NCBI Taxonomy" id="47989"/>
    <lineage>
        <taxon>Bacteria</taxon>
        <taxon>Bacillati</taxon>
        <taxon>Actinomycetota</taxon>
        <taxon>Actinomycetes</taxon>
        <taxon>Micromonosporales</taxon>
        <taxon>Micromonosporaceae</taxon>
        <taxon>Dactylosporangium</taxon>
    </lineage>
</organism>
<dbReference type="RefSeq" id="WP_260728358.1">
    <property type="nucleotide sequence ID" value="NZ_BAAABS010000041.1"/>
</dbReference>
<dbReference type="Gene3D" id="1.20.1270.360">
    <property type="match status" value="1"/>
</dbReference>
<dbReference type="Proteomes" id="UP001058271">
    <property type="component" value="Chromosome"/>
</dbReference>
<dbReference type="InterPro" id="IPR005560">
    <property type="entry name" value="Csp_YhjQ"/>
</dbReference>
<protein>
    <submittedName>
        <fullName evidence="1">Four-helix bundle copper-binding protein</fullName>
    </submittedName>
</protein>
<reference evidence="1" key="1">
    <citation type="submission" date="2021-04" db="EMBL/GenBank/DDBJ databases">
        <title>Biosynthetic gene clusters of Dactylosporangioum roseum.</title>
        <authorList>
            <person name="Hartkoorn R.C."/>
            <person name="Beaudoing E."/>
            <person name="Hot D."/>
            <person name="Moureu S."/>
        </authorList>
    </citation>
    <scope>NUCLEOTIDE SEQUENCE</scope>
    <source>
        <strain evidence="1">NRRL B-16295</strain>
    </source>
</reference>
<proteinExistence type="predicted"/>
<keyword evidence="2" id="KW-1185">Reference proteome</keyword>
<dbReference type="Pfam" id="PF03860">
    <property type="entry name" value="Csp"/>
    <property type="match status" value="1"/>
</dbReference>
<evidence type="ECO:0000313" key="1">
    <source>
        <dbReference type="EMBL" id="UWZ38963.1"/>
    </source>
</evidence>
<dbReference type="PANTHER" id="PTHR37310:SF1">
    <property type="entry name" value="CYTOPLASMIC PROTEIN"/>
    <property type="match status" value="1"/>
</dbReference>
<evidence type="ECO:0000313" key="2">
    <source>
        <dbReference type="Proteomes" id="UP001058271"/>
    </source>
</evidence>
<gene>
    <name evidence="1" type="ORF">Drose_12485</name>
</gene>
<sequence>MSQTRELLDTLAVSFRPQVSSEQLASVIDAMAACEEAATACAAAMVAEDDVRVLQDAIIRDLNCADVVAAARRVVSRGADAALLGSLLEACVAACEHSAELCGRHAHHHDHCRICSQATSRCAEACRAILRGLHG</sequence>
<dbReference type="EMBL" id="CP073721">
    <property type="protein sequence ID" value="UWZ38963.1"/>
    <property type="molecule type" value="Genomic_DNA"/>
</dbReference>